<comment type="similarity">
    <text evidence="14">Belongs to the ABC transporter superfamily. UvrA family.</text>
</comment>
<dbReference type="PANTHER" id="PTHR43152:SF3">
    <property type="entry name" value="UVRABC SYSTEM PROTEIN A"/>
    <property type="match status" value="1"/>
</dbReference>
<evidence type="ECO:0000256" key="8">
    <source>
        <dbReference type="ARBA" id="ARBA00022771"/>
    </source>
</evidence>
<dbReference type="InterPro" id="IPR027417">
    <property type="entry name" value="P-loop_NTPase"/>
</dbReference>
<keyword evidence="19" id="KW-1185">Reference proteome</keyword>
<evidence type="ECO:0000256" key="14">
    <source>
        <dbReference type="ARBA" id="ARBA00038000"/>
    </source>
</evidence>
<evidence type="ECO:0000256" key="6">
    <source>
        <dbReference type="ARBA" id="ARBA00022763"/>
    </source>
</evidence>
<keyword evidence="10" id="KW-0067">ATP-binding</keyword>
<sequence length="758" mass="81374">MRDIVVKGARQHNLKNVSLRVPGERITVFTGVSGSGKSSLVFGTIAAEARRQLAETFPSFARHRLERPERPEADLIDDLPAAIVVDQRPVGGNARSTVGTMTEVHPILRVLFSRYGRPSAGLASAYSFNDPQGMCRECDGLGRTVSLDVDRLIDWDKSLNEGAIGFPAFAVGRPSWQLYAESGLFDPDRPLKDFSPGDRELLLHGSGFRVRRASRRGVYQNEYEGVVTVMRRRYLTKDPEKVRDARTREALERVSRAGVCPECGGARLNAAALASKIGGRNIADLAALEISDLIRELEAIDDPVATPIADAALAALRRIEDFGLGYLSLDRETSTLSGGEGQRLKTVRHLGSALTGMLYVFDEPTVGLHPRDVHRLTRMLTALRDKGNTVLLVEHDRDAIAVADHVVDLGPGAGANGGEIVYEGPLAGLYAADTATGRALREPYGLKAAVREPAGWLPIRGANLHNLRDVDVDIPTGVLTAVTGVAGSGKSTLIARVLPERHEGVVLIGQGAIGSSSRSTPASYVGVLDPIRRLFARAGGVDAALFSFNSAGGCPACGGRGVVTTDLAFLDPVTTVCEVCEGRRYRPEALEHRYAGRTIAEVLESTVEEALTYLTEDSVRPGLERLAEVGLPYLTLGQPLSTLSGGERQRLKLADRLRETGLVYVFDEPSTGLHPADVGTLLALLDRIVDAGNTVIVIEHDLDLVKRADWVIDLGPEAGRHGGRVVFTGTPAALARAEGSHTADHLRRDLAARLPAAP</sequence>
<dbReference type="Proteomes" id="UP000265768">
    <property type="component" value="Unassembled WGS sequence"/>
</dbReference>
<keyword evidence="5" id="KW-0547">Nucleotide-binding</keyword>
<keyword evidence="13" id="KW-0234">DNA repair</keyword>
<dbReference type="Pfam" id="PF00005">
    <property type="entry name" value="ABC_tran"/>
    <property type="match status" value="1"/>
</dbReference>
<comment type="caution">
    <text evidence="18">The sequence shown here is derived from an EMBL/GenBank/DDBJ whole genome shotgun (WGS) entry which is preliminary data.</text>
</comment>
<keyword evidence="12" id="KW-0238">DNA-binding</keyword>
<evidence type="ECO:0000256" key="3">
    <source>
        <dbReference type="ARBA" id="ARBA00022723"/>
    </source>
</evidence>
<dbReference type="GO" id="GO:0016887">
    <property type="term" value="F:ATP hydrolysis activity"/>
    <property type="evidence" value="ECO:0007669"/>
    <property type="project" value="InterPro"/>
</dbReference>
<keyword evidence="11" id="KW-0267">Excision nuclease</keyword>
<evidence type="ECO:0000313" key="19">
    <source>
        <dbReference type="Proteomes" id="UP000265768"/>
    </source>
</evidence>
<dbReference type="SUPFAM" id="SSF52540">
    <property type="entry name" value="P-loop containing nucleoside triphosphate hydrolases"/>
    <property type="match status" value="2"/>
</dbReference>
<gene>
    <name evidence="18" type="ORF">D5H75_21690</name>
</gene>
<keyword evidence="7" id="KW-0228">DNA excision</keyword>
<dbReference type="InterPro" id="IPR041552">
    <property type="entry name" value="UvrA_DNA-bd"/>
</dbReference>
<evidence type="ECO:0000256" key="1">
    <source>
        <dbReference type="ARBA" id="ARBA00004496"/>
    </source>
</evidence>
<evidence type="ECO:0000256" key="16">
    <source>
        <dbReference type="ARBA" id="ARBA00042156"/>
    </source>
</evidence>
<keyword evidence="6" id="KW-0227">DNA damage</keyword>
<evidence type="ECO:0000256" key="15">
    <source>
        <dbReference type="ARBA" id="ARBA00039316"/>
    </source>
</evidence>
<evidence type="ECO:0000259" key="17">
    <source>
        <dbReference type="PROSITE" id="PS50893"/>
    </source>
</evidence>
<organism evidence="18 19">
    <name type="scientific">Bailinhaonella thermotolerans</name>
    <dbReference type="NCBI Taxonomy" id="1070861"/>
    <lineage>
        <taxon>Bacteria</taxon>
        <taxon>Bacillati</taxon>
        <taxon>Actinomycetota</taxon>
        <taxon>Actinomycetes</taxon>
        <taxon>Streptosporangiales</taxon>
        <taxon>Streptosporangiaceae</taxon>
        <taxon>Bailinhaonella</taxon>
    </lineage>
</organism>
<evidence type="ECO:0000256" key="4">
    <source>
        <dbReference type="ARBA" id="ARBA00022737"/>
    </source>
</evidence>
<dbReference type="InterPro" id="IPR003439">
    <property type="entry name" value="ABC_transporter-like_ATP-bd"/>
</dbReference>
<keyword evidence="8" id="KW-0863">Zinc-finger</keyword>
<evidence type="ECO:0000256" key="12">
    <source>
        <dbReference type="ARBA" id="ARBA00023125"/>
    </source>
</evidence>
<dbReference type="GO" id="GO:0008270">
    <property type="term" value="F:zinc ion binding"/>
    <property type="evidence" value="ECO:0007669"/>
    <property type="project" value="UniProtKB-KW"/>
</dbReference>
<proteinExistence type="inferred from homology"/>
<name>A0A3A4B0C8_9ACTN</name>
<evidence type="ECO:0000256" key="7">
    <source>
        <dbReference type="ARBA" id="ARBA00022769"/>
    </source>
</evidence>
<keyword evidence="4" id="KW-0677">Repeat</keyword>
<dbReference type="RefSeq" id="WP_119928333.1">
    <property type="nucleotide sequence ID" value="NZ_QZEY01000008.1"/>
</dbReference>
<protein>
    <recommendedName>
        <fullName evidence="15">UvrABC system protein A</fullName>
    </recommendedName>
    <alternativeName>
        <fullName evidence="16">Excinuclease ABC subunit A</fullName>
    </alternativeName>
</protein>
<dbReference type="Gene3D" id="1.20.1580.10">
    <property type="entry name" value="ABC transporter ATPase like domain"/>
    <property type="match status" value="2"/>
</dbReference>
<feature type="domain" description="ABC transporter" evidence="17">
    <location>
        <begin position="450"/>
        <end position="747"/>
    </location>
</feature>
<dbReference type="GO" id="GO:0005524">
    <property type="term" value="F:ATP binding"/>
    <property type="evidence" value="ECO:0007669"/>
    <property type="project" value="UniProtKB-KW"/>
</dbReference>
<dbReference type="GO" id="GO:0004518">
    <property type="term" value="F:nuclease activity"/>
    <property type="evidence" value="ECO:0007669"/>
    <property type="project" value="UniProtKB-KW"/>
</dbReference>
<dbReference type="SMART" id="SM00382">
    <property type="entry name" value="AAA"/>
    <property type="match status" value="2"/>
</dbReference>
<keyword evidence="9" id="KW-0862">Zinc</keyword>
<dbReference type="InterPro" id="IPR003593">
    <property type="entry name" value="AAA+_ATPase"/>
</dbReference>
<dbReference type="Gene3D" id="3.40.50.300">
    <property type="entry name" value="P-loop containing nucleotide triphosphate hydrolases"/>
    <property type="match status" value="2"/>
</dbReference>
<comment type="subcellular location">
    <subcellularLocation>
        <location evidence="1">Cytoplasm</location>
    </subcellularLocation>
</comment>
<evidence type="ECO:0000256" key="13">
    <source>
        <dbReference type="ARBA" id="ARBA00023204"/>
    </source>
</evidence>
<accession>A0A3A4B0C8</accession>
<dbReference type="AlphaFoldDB" id="A0A3A4B0C8"/>
<evidence type="ECO:0000256" key="10">
    <source>
        <dbReference type="ARBA" id="ARBA00022840"/>
    </source>
</evidence>
<keyword evidence="2" id="KW-0963">Cytoplasm</keyword>
<dbReference type="Gene3D" id="1.10.8.280">
    <property type="entry name" value="ABC transporter ATPase domain-like"/>
    <property type="match status" value="1"/>
</dbReference>
<evidence type="ECO:0000256" key="9">
    <source>
        <dbReference type="ARBA" id="ARBA00022833"/>
    </source>
</evidence>
<dbReference type="GO" id="GO:0006281">
    <property type="term" value="P:DNA repair"/>
    <property type="evidence" value="ECO:0007669"/>
    <property type="project" value="UniProtKB-KW"/>
</dbReference>
<dbReference type="PROSITE" id="PS50893">
    <property type="entry name" value="ABC_TRANSPORTER_2"/>
    <property type="match status" value="1"/>
</dbReference>
<evidence type="ECO:0000256" key="2">
    <source>
        <dbReference type="ARBA" id="ARBA00022490"/>
    </source>
</evidence>
<evidence type="ECO:0000256" key="5">
    <source>
        <dbReference type="ARBA" id="ARBA00022741"/>
    </source>
</evidence>
<keyword evidence="3" id="KW-0479">Metal-binding</keyword>
<dbReference type="GO" id="GO:0003677">
    <property type="term" value="F:DNA binding"/>
    <property type="evidence" value="ECO:0007669"/>
    <property type="project" value="UniProtKB-KW"/>
</dbReference>
<dbReference type="EMBL" id="QZEY01000008">
    <property type="protein sequence ID" value="RJL30910.1"/>
    <property type="molecule type" value="Genomic_DNA"/>
</dbReference>
<reference evidence="18 19" key="1">
    <citation type="submission" date="2018-09" db="EMBL/GenBank/DDBJ databases">
        <title>YIM 75507 draft genome.</title>
        <authorList>
            <person name="Tang S."/>
            <person name="Feng Y."/>
        </authorList>
    </citation>
    <scope>NUCLEOTIDE SEQUENCE [LARGE SCALE GENOMIC DNA]</scope>
    <source>
        <strain evidence="18 19">YIM 75507</strain>
    </source>
</reference>
<dbReference type="GO" id="GO:0005737">
    <property type="term" value="C:cytoplasm"/>
    <property type="evidence" value="ECO:0007669"/>
    <property type="project" value="UniProtKB-SubCell"/>
</dbReference>
<dbReference type="CDD" id="cd03270">
    <property type="entry name" value="ABC_UvrA_I"/>
    <property type="match status" value="1"/>
</dbReference>
<dbReference type="Pfam" id="PF17755">
    <property type="entry name" value="UvrA_DNA-bind"/>
    <property type="match status" value="1"/>
</dbReference>
<evidence type="ECO:0000313" key="18">
    <source>
        <dbReference type="EMBL" id="RJL30910.1"/>
    </source>
</evidence>
<evidence type="ECO:0000256" key="11">
    <source>
        <dbReference type="ARBA" id="ARBA00022881"/>
    </source>
</evidence>
<dbReference type="OrthoDB" id="9809851at2"/>
<dbReference type="PANTHER" id="PTHR43152">
    <property type="entry name" value="UVRABC SYSTEM PROTEIN A"/>
    <property type="match status" value="1"/>
</dbReference>